<dbReference type="Proteomes" id="UP000321204">
    <property type="component" value="Chromosome"/>
</dbReference>
<evidence type="ECO:0000259" key="1">
    <source>
        <dbReference type="Pfam" id="PF12680"/>
    </source>
</evidence>
<dbReference type="PANTHER" id="PTHR38436">
    <property type="entry name" value="POLYKETIDE CYCLASE SNOAL-LIKE DOMAIN"/>
    <property type="match status" value="1"/>
</dbReference>
<gene>
    <name evidence="2" type="ORF">FSB75_16320</name>
</gene>
<dbReference type="EMBL" id="CP042433">
    <property type="protein sequence ID" value="QEC57399.1"/>
    <property type="molecule type" value="Genomic_DNA"/>
</dbReference>
<dbReference type="PANTHER" id="PTHR38436:SF1">
    <property type="entry name" value="ESTER CYCLASE"/>
    <property type="match status" value="1"/>
</dbReference>
<reference evidence="2 3" key="1">
    <citation type="journal article" date="2015" name="Int. J. Syst. Evol. Microbiol.">
        <title>Flavisolibacter ginsenosidimutans sp. nov., with ginsenoside-converting activity isolated from soil used for cultivating ginseng.</title>
        <authorList>
            <person name="Zhao Y."/>
            <person name="Liu Q."/>
            <person name="Kang M.S."/>
            <person name="Jin F."/>
            <person name="Yu H."/>
            <person name="Im W.T."/>
        </authorList>
    </citation>
    <scope>NUCLEOTIDE SEQUENCE [LARGE SCALE GENOMIC DNA]</scope>
    <source>
        <strain evidence="2 3">Gsoil 636</strain>
    </source>
</reference>
<keyword evidence="3" id="KW-1185">Reference proteome</keyword>
<organism evidence="2 3">
    <name type="scientific">Flavisolibacter ginsenosidimutans</name>
    <dbReference type="NCBI Taxonomy" id="661481"/>
    <lineage>
        <taxon>Bacteria</taxon>
        <taxon>Pseudomonadati</taxon>
        <taxon>Bacteroidota</taxon>
        <taxon>Chitinophagia</taxon>
        <taxon>Chitinophagales</taxon>
        <taxon>Chitinophagaceae</taxon>
        <taxon>Flavisolibacter</taxon>
    </lineage>
</organism>
<evidence type="ECO:0000313" key="2">
    <source>
        <dbReference type="EMBL" id="QEC57399.1"/>
    </source>
</evidence>
<dbReference type="InterPro" id="IPR037401">
    <property type="entry name" value="SnoaL-like"/>
</dbReference>
<dbReference type="InterPro" id="IPR032710">
    <property type="entry name" value="NTF2-like_dom_sf"/>
</dbReference>
<dbReference type="Gene3D" id="3.10.450.50">
    <property type="match status" value="1"/>
</dbReference>
<dbReference type="OrthoDB" id="797275at2"/>
<dbReference type="RefSeq" id="WP_146789670.1">
    <property type="nucleotide sequence ID" value="NZ_BAABIO010000003.1"/>
</dbReference>
<dbReference type="Pfam" id="PF12680">
    <property type="entry name" value="SnoaL_2"/>
    <property type="match status" value="1"/>
</dbReference>
<dbReference type="AlphaFoldDB" id="A0A5B8UMH4"/>
<dbReference type="SUPFAM" id="SSF54427">
    <property type="entry name" value="NTF2-like"/>
    <property type="match status" value="1"/>
</dbReference>
<dbReference type="GO" id="GO:0030638">
    <property type="term" value="P:polyketide metabolic process"/>
    <property type="evidence" value="ECO:0007669"/>
    <property type="project" value="InterPro"/>
</dbReference>
<proteinExistence type="predicted"/>
<dbReference type="InterPro" id="IPR009959">
    <property type="entry name" value="Cyclase_SnoaL-like"/>
</dbReference>
<protein>
    <submittedName>
        <fullName evidence="2">Nuclear transport factor 2 family protein</fullName>
    </submittedName>
</protein>
<evidence type="ECO:0000313" key="3">
    <source>
        <dbReference type="Proteomes" id="UP000321204"/>
    </source>
</evidence>
<sequence length="241" mass="27411">MEETMLRSEALTLAQKNLLDYFQTHDVKYLADDAVFRNMNTGETYKGRAEIGAMLHFFYHVLFEAKAELVNYAVTEEKAVAEARVKGKHTGNYNGIAATGKEVDFPLCLTYYLKDGLIQEAHIYTSTDVLMQQLGVSASKQKATYLVRDIFHLKFGQFKTAKALLQEAMDKGLMPDNAQARVFSDFTGDAYRLIFEEGFNSLTDCEAALTGGMKAEEWQAWYEQFKPLVERSHREILKQVI</sequence>
<dbReference type="KEGG" id="fgg:FSB75_16320"/>
<feature type="domain" description="SnoaL-like" evidence="1">
    <location>
        <begin position="28"/>
        <end position="120"/>
    </location>
</feature>
<name>A0A5B8UMH4_9BACT</name>
<accession>A0A5B8UMH4</accession>